<dbReference type="InterPro" id="IPR020556">
    <property type="entry name" value="Amidase_CS"/>
</dbReference>
<dbReference type="Proteomes" id="UP000217289">
    <property type="component" value="Chromosome"/>
</dbReference>
<dbReference type="InterPro" id="IPR023631">
    <property type="entry name" value="Amidase_dom"/>
</dbReference>
<name>A0A250IMY4_9BACT</name>
<evidence type="ECO:0000313" key="3">
    <source>
        <dbReference type="EMBL" id="ATB32610.1"/>
    </source>
</evidence>
<dbReference type="InterPro" id="IPR000120">
    <property type="entry name" value="Amidase"/>
</dbReference>
<dbReference type="AlphaFoldDB" id="A0A250IMY4"/>
<dbReference type="SUPFAM" id="SSF75304">
    <property type="entry name" value="Amidase signature (AS) enzymes"/>
    <property type="match status" value="1"/>
</dbReference>
<keyword evidence="4" id="KW-1185">Reference proteome</keyword>
<proteinExistence type="inferred from homology"/>
<dbReference type="Pfam" id="PF01425">
    <property type="entry name" value="Amidase"/>
    <property type="match status" value="1"/>
</dbReference>
<protein>
    <submittedName>
        <fullName evidence="3">Amidase</fullName>
    </submittedName>
</protein>
<organism evidence="3 4">
    <name type="scientific">Melittangium boletus DSM 14713</name>
    <dbReference type="NCBI Taxonomy" id="1294270"/>
    <lineage>
        <taxon>Bacteria</taxon>
        <taxon>Pseudomonadati</taxon>
        <taxon>Myxococcota</taxon>
        <taxon>Myxococcia</taxon>
        <taxon>Myxococcales</taxon>
        <taxon>Cystobacterineae</taxon>
        <taxon>Archangiaceae</taxon>
        <taxon>Melittangium</taxon>
    </lineage>
</organism>
<dbReference type="KEGG" id="mbd:MEBOL_006098"/>
<dbReference type="PANTHER" id="PTHR11895">
    <property type="entry name" value="TRANSAMIDASE"/>
    <property type="match status" value="1"/>
</dbReference>
<dbReference type="EMBL" id="CP022163">
    <property type="protein sequence ID" value="ATB32610.1"/>
    <property type="molecule type" value="Genomic_DNA"/>
</dbReference>
<feature type="domain" description="Amidase" evidence="2">
    <location>
        <begin position="27"/>
        <end position="474"/>
    </location>
</feature>
<gene>
    <name evidence="3" type="ORF">MEBOL_006098</name>
</gene>
<evidence type="ECO:0000313" key="4">
    <source>
        <dbReference type="Proteomes" id="UP000217289"/>
    </source>
</evidence>
<accession>A0A250IMY4</accession>
<dbReference type="PROSITE" id="PS00571">
    <property type="entry name" value="AMIDASES"/>
    <property type="match status" value="1"/>
</dbReference>
<dbReference type="GO" id="GO:0003824">
    <property type="term" value="F:catalytic activity"/>
    <property type="evidence" value="ECO:0007669"/>
    <property type="project" value="InterPro"/>
</dbReference>
<sequence length="497" mass="52883">MAIQGYETLDATDLAGLVRDRQVHPSELVEEVITRLESINPRLNAVAHPLYEQARAAAAGPLPEGPFAGVPFLVKDLDGYLAGAPYAGGCRALAGFVPDHDAELMKRFRRAGVVIVAKTTTPELGILGITESALRGPTRNPWNPEHTPGGSSGGSAVCVAARVVPMAHGGDGGGSIRIPASACGLFGLKLTRARNPVGPDAMEGWGGFVQQHVLTRSVRDSAAMLDATHGPESGAPYMAPPVARPFLQEVGAEPGRLRIAFSTASLFGQRVDPDCVAAVQDAAKLCAELGHEVVEDAPRFPKEELVRAYFVTVAANVAVQLKAIGRQRGRAVEPGEVEPSTWALGQLGDILSAADLQTSRDAIQQAGRMTAAFHEKHDLFLDATLAYPPVRVGELALKAPELMALATLRKVPLKPLFMKLIDQLGANALERTPNTQLFNMTGQPAMSVPLFWNGAGLPIGVQFAARFGDEASLLRLASQLERARPWKDRRPAVMSRA</sequence>
<comment type="similarity">
    <text evidence="1">Belongs to the amidase family.</text>
</comment>
<dbReference type="OrthoDB" id="9811471at2"/>
<dbReference type="InterPro" id="IPR036928">
    <property type="entry name" value="AS_sf"/>
</dbReference>
<evidence type="ECO:0000259" key="2">
    <source>
        <dbReference type="Pfam" id="PF01425"/>
    </source>
</evidence>
<dbReference type="PANTHER" id="PTHR11895:SF7">
    <property type="entry name" value="GLUTAMYL-TRNA(GLN) AMIDOTRANSFERASE SUBUNIT A, MITOCHONDRIAL"/>
    <property type="match status" value="1"/>
</dbReference>
<dbReference type="Gene3D" id="3.90.1300.10">
    <property type="entry name" value="Amidase signature (AS) domain"/>
    <property type="match status" value="1"/>
</dbReference>
<dbReference type="RefSeq" id="WP_095980768.1">
    <property type="nucleotide sequence ID" value="NZ_CP022163.1"/>
</dbReference>
<reference evidence="3 4" key="1">
    <citation type="submission" date="2017-06" db="EMBL/GenBank/DDBJ databases">
        <authorList>
            <person name="Kim H.J."/>
            <person name="Triplett B.A."/>
        </authorList>
    </citation>
    <scope>NUCLEOTIDE SEQUENCE [LARGE SCALE GENOMIC DNA]</scope>
    <source>
        <strain evidence="3 4">DSM 14713</strain>
    </source>
</reference>
<evidence type="ECO:0000256" key="1">
    <source>
        <dbReference type="ARBA" id="ARBA00009199"/>
    </source>
</evidence>